<evidence type="ECO:0008006" key="7">
    <source>
        <dbReference type="Google" id="ProtNLM"/>
    </source>
</evidence>
<dbReference type="EMBL" id="CAJPVJ010061424">
    <property type="protein sequence ID" value="CAG2184198.1"/>
    <property type="molecule type" value="Genomic_DNA"/>
</dbReference>
<accession>A0A7R9MV86</accession>
<dbReference type="AlphaFoldDB" id="A0A7R9MV86"/>
<sequence length="123" mass="14200">MLLSERRLGPKLYGVFAGGRLEEYIPSRCMEFSEFKSPPFSTAIARKLANIHGIDVPISKHPTWLFNTLQNWSQLIVNYKTDPNDSQLLQDSELERQLCAFDYTYEINWLRQLLTTSGSPVVF</sequence>
<dbReference type="SUPFAM" id="SSF56112">
    <property type="entry name" value="Protein kinase-like (PK-like)"/>
    <property type="match status" value="1"/>
</dbReference>
<evidence type="ECO:0000256" key="2">
    <source>
        <dbReference type="ARBA" id="ARBA00023264"/>
    </source>
</evidence>
<dbReference type="GO" id="GO:0006646">
    <property type="term" value="P:phosphatidylethanolamine biosynthetic process"/>
    <property type="evidence" value="ECO:0007669"/>
    <property type="project" value="TreeGrafter"/>
</dbReference>
<name>A0A7R9MV86_9ACAR</name>
<evidence type="ECO:0000256" key="3">
    <source>
        <dbReference type="ARBA" id="ARBA00038211"/>
    </source>
</evidence>
<comment type="similarity">
    <text evidence="3">Belongs to the choline/ethanolamine kinase family.</text>
</comment>
<keyword evidence="1" id="KW-0443">Lipid metabolism</keyword>
<evidence type="ECO:0000313" key="5">
    <source>
        <dbReference type="EMBL" id="CAD7668749.1"/>
    </source>
</evidence>
<gene>
    <name evidence="4" type="ORF">ONB1V03_LOCUS23583</name>
    <name evidence="5" type="ORF">ONB1V03_LOCUS23618</name>
</gene>
<dbReference type="GO" id="GO:0004103">
    <property type="term" value="F:choline kinase activity"/>
    <property type="evidence" value="ECO:0007669"/>
    <property type="project" value="TreeGrafter"/>
</dbReference>
<evidence type="ECO:0000313" key="6">
    <source>
        <dbReference type="Proteomes" id="UP000728032"/>
    </source>
</evidence>
<dbReference type="InterPro" id="IPR011009">
    <property type="entry name" value="Kinase-like_dom_sf"/>
</dbReference>
<evidence type="ECO:0000313" key="4">
    <source>
        <dbReference type="EMBL" id="CAD7668714.1"/>
    </source>
</evidence>
<dbReference type="EMBL" id="OC975934">
    <property type="protein sequence ID" value="CAD7668714.1"/>
    <property type="molecule type" value="Genomic_DNA"/>
</dbReference>
<dbReference type="Proteomes" id="UP000728032">
    <property type="component" value="Unassembled WGS sequence"/>
</dbReference>
<dbReference type="GO" id="GO:0004305">
    <property type="term" value="F:ethanolamine kinase activity"/>
    <property type="evidence" value="ECO:0007669"/>
    <property type="project" value="TreeGrafter"/>
</dbReference>
<reference evidence="5" key="1">
    <citation type="submission" date="2020-11" db="EMBL/GenBank/DDBJ databases">
        <authorList>
            <person name="Tran Van P."/>
        </authorList>
    </citation>
    <scope>NUCLEOTIDE SEQUENCE</scope>
</reference>
<dbReference type="OrthoDB" id="3649325at2759"/>
<feature type="non-terminal residue" evidence="5">
    <location>
        <position position="1"/>
    </location>
</feature>
<dbReference type="PANTHER" id="PTHR22603:SF93">
    <property type="entry name" value="RE24176P"/>
    <property type="match status" value="1"/>
</dbReference>
<keyword evidence="1" id="KW-0594">Phospholipid biosynthesis</keyword>
<dbReference type="Gene3D" id="3.90.1200.10">
    <property type="match status" value="1"/>
</dbReference>
<keyword evidence="1" id="KW-0444">Lipid biosynthesis</keyword>
<organism evidence="5">
    <name type="scientific">Oppiella nova</name>
    <dbReference type="NCBI Taxonomy" id="334625"/>
    <lineage>
        <taxon>Eukaryota</taxon>
        <taxon>Metazoa</taxon>
        <taxon>Ecdysozoa</taxon>
        <taxon>Arthropoda</taxon>
        <taxon>Chelicerata</taxon>
        <taxon>Arachnida</taxon>
        <taxon>Acari</taxon>
        <taxon>Acariformes</taxon>
        <taxon>Sarcoptiformes</taxon>
        <taxon>Oribatida</taxon>
        <taxon>Brachypylina</taxon>
        <taxon>Oppioidea</taxon>
        <taxon>Oppiidae</taxon>
        <taxon>Oppiella</taxon>
    </lineage>
</organism>
<proteinExistence type="inferred from homology"/>
<keyword evidence="2" id="KW-1208">Phospholipid metabolism</keyword>
<dbReference type="PANTHER" id="PTHR22603">
    <property type="entry name" value="CHOLINE/ETHANOALAMINE KINASE"/>
    <property type="match status" value="1"/>
</dbReference>
<protein>
    <recommendedName>
        <fullName evidence="7">Ethanolamine kinase</fullName>
    </recommendedName>
</protein>
<dbReference type="EMBL" id="OC976249">
    <property type="protein sequence ID" value="CAD7668749.1"/>
    <property type="molecule type" value="Genomic_DNA"/>
</dbReference>
<dbReference type="GO" id="GO:0005737">
    <property type="term" value="C:cytoplasm"/>
    <property type="evidence" value="ECO:0007669"/>
    <property type="project" value="TreeGrafter"/>
</dbReference>
<keyword evidence="6" id="KW-1185">Reference proteome</keyword>
<evidence type="ECO:0000256" key="1">
    <source>
        <dbReference type="ARBA" id="ARBA00023209"/>
    </source>
</evidence>
<dbReference type="Pfam" id="PF01633">
    <property type="entry name" value="Choline_kinase"/>
    <property type="match status" value="1"/>
</dbReference>
<dbReference type="EMBL" id="CAJPVJ010061109">
    <property type="protein sequence ID" value="CAG2184163.1"/>
    <property type="molecule type" value="Genomic_DNA"/>
</dbReference>